<dbReference type="HAMAP" id="MF_01147">
    <property type="entry name" value="Lgt"/>
    <property type="match status" value="1"/>
</dbReference>
<keyword evidence="8" id="KW-0449">Lipoprotein</keyword>
<dbReference type="GO" id="GO:0008961">
    <property type="term" value="F:phosphatidylglycerol-prolipoprotein diacylglyceryl transferase activity"/>
    <property type="evidence" value="ECO:0007669"/>
    <property type="project" value="UniProtKB-UniRule"/>
</dbReference>
<feature type="transmembrane region" description="Helical" evidence="7">
    <location>
        <begin position="246"/>
        <end position="264"/>
    </location>
</feature>
<comment type="similarity">
    <text evidence="1 7">Belongs to the Lgt family.</text>
</comment>
<dbReference type="STRING" id="180197.SAMN02982919_00402"/>
<evidence type="ECO:0000256" key="4">
    <source>
        <dbReference type="ARBA" id="ARBA00022692"/>
    </source>
</evidence>
<dbReference type="GO" id="GO:0042158">
    <property type="term" value="P:lipoprotein biosynthetic process"/>
    <property type="evidence" value="ECO:0007669"/>
    <property type="project" value="UniProtKB-UniRule"/>
</dbReference>
<dbReference type="UniPathway" id="UPA00664"/>
<keyword evidence="2 7" id="KW-1003">Cell membrane</keyword>
<comment type="subcellular location">
    <subcellularLocation>
        <location evidence="7">Cell membrane</location>
        <topology evidence="7">Multi-pass membrane protein</topology>
    </subcellularLocation>
</comment>
<keyword evidence="3 7" id="KW-0808">Transferase</keyword>
<evidence type="ECO:0000313" key="9">
    <source>
        <dbReference type="Proteomes" id="UP000199766"/>
    </source>
</evidence>
<dbReference type="Proteomes" id="UP000199766">
    <property type="component" value="Unassembled WGS sequence"/>
</dbReference>
<name>A0A1H9EXX2_9BURK</name>
<evidence type="ECO:0000256" key="1">
    <source>
        <dbReference type="ARBA" id="ARBA00007150"/>
    </source>
</evidence>
<dbReference type="AlphaFoldDB" id="A0A1H9EXX2"/>
<dbReference type="Pfam" id="PF01790">
    <property type="entry name" value="LGT"/>
    <property type="match status" value="1"/>
</dbReference>
<feature type="transmembrane region" description="Helical" evidence="7">
    <location>
        <begin position="63"/>
        <end position="84"/>
    </location>
</feature>
<gene>
    <name evidence="7" type="primary">lgt</name>
    <name evidence="8" type="ORF">SAMN02982919_00402</name>
</gene>
<comment type="catalytic activity">
    <reaction evidence="7">
        <text>L-cysteinyl-[prolipoprotein] + a 1,2-diacyl-sn-glycero-3-phospho-(1'-sn-glycerol) = an S-1,2-diacyl-sn-glyceryl-L-cysteinyl-[prolipoprotein] + sn-glycerol 1-phosphate + H(+)</text>
        <dbReference type="Rhea" id="RHEA:56712"/>
        <dbReference type="Rhea" id="RHEA-COMP:14679"/>
        <dbReference type="Rhea" id="RHEA-COMP:14680"/>
        <dbReference type="ChEBI" id="CHEBI:15378"/>
        <dbReference type="ChEBI" id="CHEBI:29950"/>
        <dbReference type="ChEBI" id="CHEBI:57685"/>
        <dbReference type="ChEBI" id="CHEBI:64716"/>
        <dbReference type="ChEBI" id="CHEBI:140658"/>
        <dbReference type="EC" id="2.5.1.145"/>
    </reaction>
</comment>
<evidence type="ECO:0000256" key="5">
    <source>
        <dbReference type="ARBA" id="ARBA00022989"/>
    </source>
</evidence>
<proteinExistence type="inferred from homology"/>
<dbReference type="PROSITE" id="PS01311">
    <property type="entry name" value="LGT"/>
    <property type="match status" value="1"/>
</dbReference>
<evidence type="ECO:0000256" key="6">
    <source>
        <dbReference type="ARBA" id="ARBA00023136"/>
    </source>
</evidence>
<feature type="transmembrane region" description="Helical" evidence="7">
    <location>
        <begin position="184"/>
        <end position="202"/>
    </location>
</feature>
<evidence type="ECO:0000256" key="2">
    <source>
        <dbReference type="ARBA" id="ARBA00022475"/>
    </source>
</evidence>
<organism evidence="8 9">
    <name type="scientific">Giesbergeria anulus</name>
    <dbReference type="NCBI Taxonomy" id="180197"/>
    <lineage>
        <taxon>Bacteria</taxon>
        <taxon>Pseudomonadati</taxon>
        <taxon>Pseudomonadota</taxon>
        <taxon>Betaproteobacteria</taxon>
        <taxon>Burkholderiales</taxon>
        <taxon>Comamonadaceae</taxon>
        <taxon>Giesbergeria</taxon>
    </lineage>
</organism>
<comment type="pathway">
    <text evidence="7">Protein modification; lipoprotein biosynthesis (diacylglyceryl transfer).</text>
</comment>
<feature type="binding site" evidence="7">
    <location>
        <position position="146"/>
    </location>
    <ligand>
        <name>a 1,2-diacyl-sn-glycero-3-phospho-(1'-sn-glycerol)</name>
        <dbReference type="ChEBI" id="CHEBI:64716"/>
    </ligand>
</feature>
<evidence type="ECO:0000313" key="8">
    <source>
        <dbReference type="EMBL" id="SEQ30512.1"/>
    </source>
</evidence>
<dbReference type="EC" id="2.5.1.145" evidence="7"/>
<reference evidence="8 9" key="1">
    <citation type="submission" date="2016-10" db="EMBL/GenBank/DDBJ databases">
        <authorList>
            <person name="de Groot N.N."/>
        </authorList>
    </citation>
    <scope>NUCLEOTIDE SEQUENCE [LARGE SCALE GENOMIC DNA]</scope>
    <source>
        <strain evidence="8 9">ATCC 35958</strain>
    </source>
</reference>
<dbReference type="RefSeq" id="WP_091451938.1">
    <property type="nucleotide sequence ID" value="NZ_FOGD01000001.1"/>
</dbReference>
<dbReference type="PANTHER" id="PTHR30589:SF0">
    <property type="entry name" value="PHOSPHATIDYLGLYCEROL--PROLIPOPROTEIN DIACYLGLYCERYL TRANSFERASE"/>
    <property type="match status" value="1"/>
</dbReference>
<keyword evidence="5 7" id="KW-1133">Transmembrane helix</keyword>
<feature type="transmembrane region" description="Helical" evidence="7">
    <location>
        <begin position="20"/>
        <end position="42"/>
    </location>
</feature>
<accession>A0A1H9EXX2</accession>
<feature type="transmembrane region" description="Helical" evidence="7">
    <location>
        <begin position="96"/>
        <end position="120"/>
    </location>
</feature>
<evidence type="ECO:0000256" key="3">
    <source>
        <dbReference type="ARBA" id="ARBA00022679"/>
    </source>
</evidence>
<dbReference type="PANTHER" id="PTHR30589">
    <property type="entry name" value="PROLIPOPROTEIN DIACYLGLYCERYL TRANSFERASE"/>
    <property type="match status" value="1"/>
</dbReference>
<dbReference type="GO" id="GO:0005886">
    <property type="term" value="C:plasma membrane"/>
    <property type="evidence" value="ECO:0007669"/>
    <property type="project" value="UniProtKB-SubCell"/>
</dbReference>
<dbReference type="InterPro" id="IPR001640">
    <property type="entry name" value="Lgt"/>
</dbReference>
<feature type="transmembrane region" description="Helical" evidence="7">
    <location>
        <begin position="127"/>
        <end position="147"/>
    </location>
</feature>
<keyword evidence="9" id="KW-1185">Reference proteome</keyword>
<comment type="function">
    <text evidence="7">Catalyzes the transfer of the diacylglyceryl group from phosphatidylglycerol to the sulfhydryl group of the N-terminal cysteine of a prolipoprotein, the first step in the formation of mature lipoproteins.</text>
</comment>
<protein>
    <recommendedName>
        <fullName evidence="7">Phosphatidylglycerol--prolipoprotein diacylglyceryl transferase</fullName>
        <ecNumber evidence="7">2.5.1.145</ecNumber>
    </recommendedName>
</protein>
<sequence length="273" mass="30651">MLIYPDINPVALQLGPVAIHWYGLTYLAAFGLFLFLGSLRLRHAPFVHISGPGAWSRKDVEDILFLGVMGVILGGRLGYCLFYKPGYYATHPLEILAIWQGGMSFHGGMLGVVASMVWFARSRQRPWLQVADFVAPCVPTGLAAGRVGNFINGELWGRFASPDLPWGMVFAHSGSLQPRHPSQIYQFLLEGLLLFVLLWLYARRQRRQGQVAAAFLLGYGLLRFVAEFFREPDSFLGLLPLGMSMGQWLCLPMILGGIGLWWWAQQHTDTIRR</sequence>
<evidence type="ECO:0000256" key="7">
    <source>
        <dbReference type="HAMAP-Rule" id="MF_01147"/>
    </source>
</evidence>
<dbReference type="OrthoDB" id="871140at2"/>
<keyword evidence="6 7" id="KW-0472">Membrane</keyword>
<feature type="transmembrane region" description="Helical" evidence="7">
    <location>
        <begin position="209"/>
        <end position="226"/>
    </location>
</feature>
<dbReference type="EMBL" id="FOGD01000001">
    <property type="protein sequence ID" value="SEQ30512.1"/>
    <property type="molecule type" value="Genomic_DNA"/>
</dbReference>
<dbReference type="NCBIfam" id="TIGR00544">
    <property type="entry name" value="lgt"/>
    <property type="match status" value="1"/>
</dbReference>
<keyword evidence="4 7" id="KW-0812">Transmembrane</keyword>